<gene>
    <name evidence="2" type="primary">Cnig_chr_V.g21511</name>
    <name evidence="2" type="ORF">B9Z55_021511</name>
</gene>
<sequence length="284" mass="31655">MKGHFVVSKVTVCVSYLSPPSVLFSTQFIHLFNTTMTAREATPVVQEATETAAVSQEGSEDTQEPLSTHEATPPRQTEPLETIQQSTPSSSLLVAATPDREVTPQPRLDTLETMSVAPETDKNVLSDKGVENEVDSTPTMTTPGKRICAQCTGGNYHLRWDLMHVSEHGQDMGWVEEWATADCVDGKIRYTSCVTTCMTVTIQRPENGEKLDSIMMACADDMFWSTPDIPDTRAWYKRKDGMIVFEEDARYVAERMSHTIVYEFNTTSSDDATTIGVFEDKIIY</sequence>
<evidence type="ECO:0000256" key="1">
    <source>
        <dbReference type="SAM" id="MobiDB-lite"/>
    </source>
</evidence>
<evidence type="ECO:0000313" key="3">
    <source>
        <dbReference type="Proteomes" id="UP000230233"/>
    </source>
</evidence>
<dbReference type="AlphaFoldDB" id="A0A2G5TSA4"/>
<dbReference type="PROSITE" id="PS50231">
    <property type="entry name" value="RICIN_B_LECTIN"/>
    <property type="match status" value="1"/>
</dbReference>
<evidence type="ECO:0000313" key="2">
    <source>
        <dbReference type="EMBL" id="PIC30177.1"/>
    </source>
</evidence>
<dbReference type="Proteomes" id="UP000230233">
    <property type="component" value="Chromosome V"/>
</dbReference>
<dbReference type="PANTHER" id="PTHR35178:SF1">
    <property type="entry name" value="CUB DOMAIN-CONTAINING PROTEIN-RELATED"/>
    <property type="match status" value="1"/>
</dbReference>
<comment type="caution">
    <text evidence="2">The sequence shown here is derived from an EMBL/GenBank/DDBJ whole genome shotgun (WGS) entry which is preliminary data.</text>
</comment>
<feature type="compositionally biased region" description="Basic and acidic residues" evidence="1">
    <location>
        <begin position="119"/>
        <end position="131"/>
    </location>
</feature>
<keyword evidence="3" id="KW-1185">Reference proteome</keyword>
<organism evidence="2 3">
    <name type="scientific">Caenorhabditis nigoni</name>
    <dbReference type="NCBI Taxonomy" id="1611254"/>
    <lineage>
        <taxon>Eukaryota</taxon>
        <taxon>Metazoa</taxon>
        <taxon>Ecdysozoa</taxon>
        <taxon>Nematoda</taxon>
        <taxon>Chromadorea</taxon>
        <taxon>Rhabditida</taxon>
        <taxon>Rhabditina</taxon>
        <taxon>Rhabditomorpha</taxon>
        <taxon>Rhabditoidea</taxon>
        <taxon>Rhabditidae</taxon>
        <taxon>Peloderinae</taxon>
        <taxon>Caenorhabditis</taxon>
    </lineage>
</organism>
<reference evidence="3" key="1">
    <citation type="submission" date="2017-10" db="EMBL/GenBank/DDBJ databases">
        <title>Rapid genome shrinkage in a self-fertile nematode reveals novel sperm competition proteins.</title>
        <authorList>
            <person name="Yin D."/>
            <person name="Schwarz E.M."/>
            <person name="Thomas C.G."/>
            <person name="Felde R.L."/>
            <person name="Korf I.F."/>
            <person name="Cutter A.D."/>
            <person name="Schartner C.M."/>
            <person name="Ralston E.J."/>
            <person name="Meyer B.J."/>
            <person name="Haag E.S."/>
        </authorList>
    </citation>
    <scope>NUCLEOTIDE SEQUENCE [LARGE SCALE GENOMIC DNA]</scope>
    <source>
        <strain evidence="3">JU1422</strain>
    </source>
</reference>
<feature type="compositionally biased region" description="Polar residues" evidence="1">
    <location>
        <begin position="82"/>
        <end position="92"/>
    </location>
</feature>
<dbReference type="PANTHER" id="PTHR35178">
    <property type="entry name" value="FOLATE RECEPTOR HOMOLOG-RELATED"/>
    <property type="match status" value="1"/>
</dbReference>
<dbReference type="OrthoDB" id="5782671at2759"/>
<feature type="compositionally biased region" description="Polar residues" evidence="1">
    <location>
        <begin position="48"/>
        <end position="57"/>
    </location>
</feature>
<name>A0A2G5TSA4_9PELO</name>
<dbReference type="EMBL" id="PDUG01000005">
    <property type="protein sequence ID" value="PIC30177.1"/>
    <property type="molecule type" value="Genomic_DNA"/>
</dbReference>
<accession>A0A2G5TSA4</accession>
<feature type="region of interest" description="Disordered" evidence="1">
    <location>
        <begin position="45"/>
        <end position="141"/>
    </location>
</feature>
<proteinExistence type="predicted"/>
<protein>
    <submittedName>
        <fullName evidence="2">Uncharacterized protein</fullName>
    </submittedName>
</protein>